<protein>
    <submittedName>
        <fullName evidence="9">SusC/RagA family TonB-linked outer membrane protein</fullName>
    </submittedName>
    <submittedName>
        <fullName evidence="11">TonB-linked outer membrane protein, SusC/RagA family</fullName>
    </submittedName>
</protein>
<reference evidence="12" key="1">
    <citation type="submission" date="2016-03" db="EMBL/GenBank/DDBJ databases">
        <title>Draft genome sequence of Paenibacillus glacialis DSM 22343.</title>
        <authorList>
            <person name="Shin S.-K."/>
            <person name="Yi H."/>
        </authorList>
    </citation>
    <scope>NUCLEOTIDE SEQUENCE [LARGE SCALE GENOMIC DNA]</scope>
    <source>
        <strain evidence="12">NBRC 105008</strain>
    </source>
</reference>
<evidence type="ECO:0000256" key="2">
    <source>
        <dbReference type="ARBA" id="ARBA00022448"/>
    </source>
</evidence>
<comment type="caution">
    <text evidence="10">The sequence shown here is derived from an EMBL/GenBank/DDBJ whole genome shotgun (WGS) entry which is preliminary data.</text>
</comment>
<dbReference type="NCBIfam" id="TIGR04056">
    <property type="entry name" value="OMP_RagA_SusC"/>
    <property type="match status" value="1"/>
</dbReference>
<keyword evidence="4 7" id="KW-0812">Transmembrane</keyword>
<dbReference type="InterPro" id="IPR012910">
    <property type="entry name" value="Plug_dom"/>
</dbReference>
<dbReference type="SUPFAM" id="SSF56935">
    <property type="entry name" value="Porins"/>
    <property type="match status" value="1"/>
</dbReference>
<evidence type="ECO:0000256" key="4">
    <source>
        <dbReference type="ARBA" id="ARBA00022692"/>
    </source>
</evidence>
<sequence>MKIKVPNVFVFFKEGLIKTVMRAFIFLWCTNVFCISTNSTFAQVNVIIEKNQTVTIFQVFKIIKQQTDLNFIYPRKVFKDIPDVELKKGTITVSKLLGQCLSANNLDFEVTEDNTILIKEKAVVVYKEVQQKTITGKITDASGQPIPGVNIIEKGTTNGVQSDFDGKFSLKLKSEKAILVLSYMGFKTKEISVSGQTNLTIKLEEDSAKLEEVVVVGYGSVKKKDLTGAIVSVGAEKLEGRSNSNVLQSLAGQATGVQITQSQGAPGLAPTIKVRGASSINAGTTPLYVIDGIPLEDNTTNSTDTGISTGSNLSFNRNPLNFLNPNDIESIDILKDASSAAIYGSRGANGVVIITTKQGKAGKTKIDATFESGFSHVNRKTDMMNASEFIAFNTAARNNSWATIVAANPSATRGINVTVPVEFSDPAWLARIGNGTDWQDVTFRTAHNSNIQLSASGGNEKTQFMVSLGYLNSEGVVDRNTYERINLRSNIKHKFNDKVRMGMNIGLSRANEAPYGTGGKSDVVSLALQSDPFFPLYVETGSLGFKDPASIWNTFSKYGFQLWHPYSLTREATTKKVTNVSTVTSFLEWDVIKDLTLKTSASSNIENTVHNFYWNAGQNWGYSGWVPAQADFKTLQSNNWISETTLTYNKTFNEKHNLNLLAGYSAQEQRTDNSSMTAGSFPNDLVHTLNAGVVNAGNTFSEEWSLISYLARANYSYKGKYLASAAIRADGSSRFGANNRWGYFPSGSLAWRISEEDFLKDVAWISNLKVRLSYGATGNNQIPNYGAIGVLGYSPYVSSNTVNQGIYTSNFADKNLKWEKTGQTNFGVDFSVFNGRVKFTGDIYYSKTKDLLLNVPIPILSGFSSTLTNIGELENRGFEINLSTQNIDSKFKWSTDFNIFANRNKVLKLGVNDAPIDINVSSMTSRTAVGKPIGMYYGYVIDGVIMSQAELNSHTYPVWPGSEAGDPRVRDVNKDGKIDSNDRTYLGNYQPNFQWGMTNNFSFAGIELSVMLRGSQGGEILNHNARYLKSGVGGGNRNMYSVVNNYWKSDADPGNGMIPKPRMLPTTVRDFGSSYWVEDGSFVRIQNIRLGYNLPKKLVDKMKLSNIKLYLNMENVHVFSDYLGYDPEGSTYQSGVLVGFDYGAYPNPFTATAGINVSF</sequence>
<dbReference type="Pfam" id="PF07715">
    <property type="entry name" value="Plug"/>
    <property type="match status" value="1"/>
</dbReference>
<keyword evidence="5 7" id="KW-0472">Membrane</keyword>
<reference evidence="10" key="2">
    <citation type="submission" date="2016-03" db="EMBL/GenBank/DDBJ databases">
        <authorList>
            <person name="Ploux O."/>
        </authorList>
    </citation>
    <scope>NUCLEOTIDE SEQUENCE</scope>
    <source>
        <strain evidence="10">NBRC 105008</strain>
    </source>
</reference>
<dbReference type="Proteomes" id="UP000321579">
    <property type="component" value="Unassembled WGS sequence"/>
</dbReference>
<evidence type="ECO:0000313" key="14">
    <source>
        <dbReference type="Proteomes" id="UP000321579"/>
    </source>
</evidence>
<dbReference type="PROSITE" id="PS52016">
    <property type="entry name" value="TONB_DEPENDENT_REC_3"/>
    <property type="match status" value="1"/>
</dbReference>
<dbReference type="SUPFAM" id="SSF49464">
    <property type="entry name" value="Carboxypeptidase regulatory domain-like"/>
    <property type="match status" value="1"/>
</dbReference>
<dbReference type="STRING" id="551990.SAMN05192550_1161"/>
<evidence type="ECO:0000313" key="9">
    <source>
        <dbReference type="EMBL" id="GEL09824.1"/>
    </source>
</evidence>
<dbReference type="Gene3D" id="2.60.40.1120">
    <property type="entry name" value="Carboxypeptidase-like, regulatory domain"/>
    <property type="match status" value="1"/>
</dbReference>
<evidence type="ECO:0000259" key="8">
    <source>
        <dbReference type="Pfam" id="PF07715"/>
    </source>
</evidence>
<evidence type="ECO:0000256" key="1">
    <source>
        <dbReference type="ARBA" id="ARBA00004571"/>
    </source>
</evidence>
<dbReference type="Pfam" id="PF13715">
    <property type="entry name" value="CarbopepD_reg_2"/>
    <property type="match status" value="1"/>
</dbReference>
<dbReference type="InterPro" id="IPR037066">
    <property type="entry name" value="Plug_dom_sf"/>
</dbReference>
<comment type="similarity">
    <text evidence="7">Belongs to the TonB-dependent receptor family.</text>
</comment>
<dbReference type="EMBL" id="FNEO01000001">
    <property type="protein sequence ID" value="SDI92222.1"/>
    <property type="molecule type" value="Genomic_DNA"/>
</dbReference>
<dbReference type="FunFam" id="2.60.40.1120:FF:000003">
    <property type="entry name" value="Outer membrane protein Omp121"/>
    <property type="match status" value="1"/>
</dbReference>
<keyword evidence="13" id="KW-1185">Reference proteome</keyword>
<dbReference type="InterPro" id="IPR023997">
    <property type="entry name" value="TonB-dep_OMP_SusC/RagA_CS"/>
</dbReference>
<comment type="subcellular location">
    <subcellularLocation>
        <location evidence="1 7">Cell outer membrane</location>
        <topology evidence="1 7">Multi-pass membrane protein</topology>
    </subcellularLocation>
</comment>
<dbReference type="AlphaFoldDB" id="A0A1B9DRN4"/>
<evidence type="ECO:0000256" key="7">
    <source>
        <dbReference type="PROSITE-ProRule" id="PRU01360"/>
    </source>
</evidence>
<name>A0A1B9DRN4_9FLAO</name>
<dbReference type="NCBIfam" id="TIGR04057">
    <property type="entry name" value="SusC_RagA_signa"/>
    <property type="match status" value="1"/>
</dbReference>
<dbReference type="RefSeq" id="WP_066326853.1">
    <property type="nucleotide sequence ID" value="NZ_BJVF01000001.1"/>
</dbReference>
<evidence type="ECO:0000256" key="5">
    <source>
        <dbReference type="ARBA" id="ARBA00023136"/>
    </source>
</evidence>
<proteinExistence type="inferred from homology"/>
<reference evidence="11 13" key="3">
    <citation type="submission" date="2016-10" db="EMBL/GenBank/DDBJ databases">
        <authorList>
            <person name="Varghese N."/>
            <person name="Submissions S."/>
        </authorList>
    </citation>
    <scope>NUCLEOTIDE SEQUENCE [LARGE SCALE GENOMIC DNA]</scope>
    <source>
        <strain evidence="11 13">Gm-149</strain>
    </source>
</reference>
<dbReference type="FunFam" id="2.170.130.10:FF:000008">
    <property type="entry name" value="SusC/RagA family TonB-linked outer membrane protein"/>
    <property type="match status" value="1"/>
</dbReference>
<dbReference type="Gene3D" id="2.170.130.10">
    <property type="entry name" value="TonB-dependent receptor, plug domain"/>
    <property type="match status" value="1"/>
</dbReference>
<evidence type="ECO:0000256" key="3">
    <source>
        <dbReference type="ARBA" id="ARBA00022452"/>
    </source>
</evidence>
<keyword evidence="6 7" id="KW-0998">Cell outer membrane</keyword>
<dbReference type="InterPro" id="IPR039426">
    <property type="entry name" value="TonB-dep_rcpt-like"/>
</dbReference>
<dbReference type="OrthoDB" id="9768177at2"/>
<evidence type="ECO:0000256" key="6">
    <source>
        <dbReference type="ARBA" id="ARBA00023237"/>
    </source>
</evidence>
<dbReference type="EMBL" id="BJVF01000001">
    <property type="protein sequence ID" value="GEL09824.1"/>
    <property type="molecule type" value="Genomic_DNA"/>
</dbReference>
<reference evidence="9 14" key="4">
    <citation type="submission" date="2019-07" db="EMBL/GenBank/DDBJ databases">
        <title>Whole genome shotgun sequence of Flavobacterium glycines NBRC 105008.</title>
        <authorList>
            <person name="Hosoyama A."/>
            <person name="Uohara A."/>
            <person name="Ohji S."/>
            <person name="Ichikawa N."/>
        </authorList>
    </citation>
    <scope>NUCLEOTIDE SEQUENCE [LARGE SCALE GENOMIC DNA]</scope>
    <source>
        <strain evidence="9 14">NBRC 105008</strain>
    </source>
</reference>
<gene>
    <name evidence="10" type="ORF">FBGL_06770</name>
    <name evidence="9" type="ORF">FGL01_05630</name>
    <name evidence="11" type="ORF">SAMN05192550_1161</name>
</gene>
<keyword evidence="3 7" id="KW-1134">Transmembrane beta strand</keyword>
<dbReference type="InterPro" id="IPR036942">
    <property type="entry name" value="Beta-barrel_TonB_sf"/>
</dbReference>
<evidence type="ECO:0000313" key="12">
    <source>
        <dbReference type="Proteomes" id="UP000093226"/>
    </source>
</evidence>
<feature type="domain" description="TonB-dependent receptor plug" evidence="8">
    <location>
        <begin position="222"/>
        <end position="351"/>
    </location>
</feature>
<accession>A0A1B9DRN4</accession>
<dbReference type="Proteomes" id="UP000182367">
    <property type="component" value="Unassembled WGS sequence"/>
</dbReference>
<dbReference type="EMBL" id="LVEO01000013">
    <property type="protein sequence ID" value="OCB72351.1"/>
    <property type="molecule type" value="Genomic_DNA"/>
</dbReference>
<evidence type="ECO:0000313" key="13">
    <source>
        <dbReference type="Proteomes" id="UP000182367"/>
    </source>
</evidence>
<dbReference type="Gene3D" id="2.40.170.20">
    <property type="entry name" value="TonB-dependent receptor, beta-barrel domain"/>
    <property type="match status" value="1"/>
</dbReference>
<evidence type="ECO:0000313" key="10">
    <source>
        <dbReference type="EMBL" id="OCB72351.1"/>
    </source>
</evidence>
<dbReference type="InterPro" id="IPR008969">
    <property type="entry name" value="CarboxyPept-like_regulatory"/>
</dbReference>
<evidence type="ECO:0000313" key="11">
    <source>
        <dbReference type="EMBL" id="SDI92222.1"/>
    </source>
</evidence>
<dbReference type="Proteomes" id="UP000093226">
    <property type="component" value="Unassembled WGS sequence"/>
</dbReference>
<dbReference type="InterPro" id="IPR023996">
    <property type="entry name" value="TonB-dep_OMP_SusC/RagA"/>
</dbReference>
<dbReference type="GO" id="GO:0009279">
    <property type="term" value="C:cell outer membrane"/>
    <property type="evidence" value="ECO:0007669"/>
    <property type="project" value="UniProtKB-SubCell"/>
</dbReference>
<keyword evidence="2 7" id="KW-0813">Transport</keyword>
<organism evidence="10 12">
    <name type="scientific">Flavobacterium glycines</name>
    <dbReference type="NCBI Taxonomy" id="551990"/>
    <lineage>
        <taxon>Bacteria</taxon>
        <taxon>Pseudomonadati</taxon>
        <taxon>Bacteroidota</taxon>
        <taxon>Flavobacteriia</taxon>
        <taxon>Flavobacteriales</taxon>
        <taxon>Flavobacteriaceae</taxon>
        <taxon>Flavobacterium</taxon>
    </lineage>
</organism>